<dbReference type="Proteomes" id="UP000821865">
    <property type="component" value="Chromosome 7"/>
</dbReference>
<protein>
    <submittedName>
        <fullName evidence="1">Uncharacterized protein</fullName>
    </submittedName>
</protein>
<reference evidence="1" key="1">
    <citation type="submission" date="2020-05" db="EMBL/GenBank/DDBJ databases">
        <title>Large-scale comparative analyses of tick genomes elucidate their genetic diversity and vector capacities.</title>
        <authorList>
            <person name="Jia N."/>
            <person name="Wang J."/>
            <person name="Shi W."/>
            <person name="Du L."/>
            <person name="Sun Y."/>
            <person name="Zhan W."/>
            <person name="Jiang J."/>
            <person name="Wang Q."/>
            <person name="Zhang B."/>
            <person name="Ji P."/>
            <person name="Sakyi L.B."/>
            <person name="Cui X."/>
            <person name="Yuan T."/>
            <person name="Jiang B."/>
            <person name="Yang W."/>
            <person name="Lam T.T.-Y."/>
            <person name="Chang Q."/>
            <person name="Ding S."/>
            <person name="Wang X."/>
            <person name="Zhu J."/>
            <person name="Ruan X."/>
            <person name="Zhao L."/>
            <person name="Wei J."/>
            <person name="Que T."/>
            <person name="Du C."/>
            <person name="Cheng J."/>
            <person name="Dai P."/>
            <person name="Han X."/>
            <person name="Huang E."/>
            <person name="Gao Y."/>
            <person name="Liu J."/>
            <person name="Shao H."/>
            <person name="Ye R."/>
            <person name="Li L."/>
            <person name="Wei W."/>
            <person name="Wang X."/>
            <person name="Wang C."/>
            <person name="Yang T."/>
            <person name="Huo Q."/>
            <person name="Li W."/>
            <person name="Guo W."/>
            <person name="Chen H."/>
            <person name="Zhou L."/>
            <person name="Ni X."/>
            <person name="Tian J."/>
            <person name="Zhou Y."/>
            <person name="Sheng Y."/>
            <person name="Liu T."/>
            <person name="Pan Y."/>
            <person name="Xia L."/>
            <person name="Li J."/>
            <person name="Zhao F."/>
            <person name="Cao W."/>
        </authorList>
    </citation>
    <scope>NUCLEOTIDE SEQUENCE</scope>
    <source>
        <strain evidence="1">Dsil-2018</strain>
    </source>
</reference>
<proteinExistence type="predicted"/>
<keyword evidence="2" id="KW-1185">Reference proteome</keyword>
<sequence length="587" mass="63606">MMQYQVEGENILPEEVTQDQGWQTAGARRAGAKSRAANPNAVATPSAPRSNKSSGAALKSKIIRASRMPILPKEDMKIVIRPRGGLDISKIGAATVADAILAAAGLSQDELSQDTLCPNLQQNIMVASTPRRENADRYGRIKQILISGKVHELCAYETAPHSTCKGVIRGIPLQDNPATIDGKIVNQKNPLALAAKRIAQTGTVIIAFDGHRVPNFVRYGTLLMKCSLYVKQVDVCHACGRLGHRADVCPTPSDVVCRGCGMPNPDEQHQCTPKCKICGGPHLTAGKECAHRFKTPYIVRRRRFERARQQEQLPTPSIVRSSDPRASSSPSVRGRRRSRSRGRSTSRRVSRSRSASRSRPMSHSPARSSSRGRSKSGTGSDSSNRPRSKTPTGGKGKSSLTWADRARGNQTQASNSQDSHDPRLTNELEELRRANDSLRKENAQFKREISRLAAEMAEIRRLALTPPAPQPAAMDTAEAPPKTVAVKRRALDDSRGDETVELLSELKNAISNIQTGLSHVQEMIAHPQLGLVALSARILRLEGTSHGFLPSTSTAQVSNLHSVIAPPTEGAILEAALSQSIPKPNHG</sequence>
<evidence type="ECO:0000313" key="2">
    <source>
        <dbReference type="Proteomes" id="UP000821865"/>
    </source>
</evidence>
<dbReference type="EMBL" id="CM023476">
    <property type="protein sequence ID" value="KAH7942401.1"/>
    <property type="molecule type" value="Genomic_DNA"/>
</dbReference>
<accession>A0ACB8CI97</accession>
<comment type="caution">
    <text evidence="1">The sequence shown here is derived from an EMBL/GenBank/DDBJ whole genome shotgun (WGS) entry which is preliminary data.</text>
</comment>
<organism evidence="1 2">
    <name type="scientific">Dermacentor silvarum</name>
    <name type="common">Tick</name>
    <dbReference type="NCBI Taxonomy" id="543639"/>
    <lineage>
        <taxon>Eukaryota</taxon>
        <taxon>Metazoa</taxon>
        <taxon>Ecdysozoa</taxon>
        <taxon>Arthropoda</taxon>
        <taxon>Chelicerata</taxon>
        <taxon>Arachnida</taxon>
        <taxon>Acari</taxon>
        <taxon>Parasitiformes</taxon>
        <taxon>Ixodida</taxon>
        <taxon>Ixodoidea</taxon>
        <taxon>Ixodidae</taxon>
        <taxon>Rhipicephalinae</taxon>
        <taxon>Dermacentor</taxon>
    </lineage>
</organism>
<name>A0ACB8CI97_DERSI</name>
<evidence type="ECO:0000313" key="1">
    <source>
        <dbReference type="EMBL" id="KAH7942401.1"/>
    </source>
</evidence>
<gene>
    <name evidence="1" type="ORF">HPB49_023878</name>
</gene>